<dbReference type="EMBL" id="UASN01000016">
    <property type="protein sequence ID" value="SPX54601.1"/>
    <property type="molecule type" value="Genomic_DNA"/>
</dbReference>
<dbReference type="GO" id="GO:0016740">
    <property type="term" value="F:transferase activity"/>
    <property type="evidence" value="ECO:0007669"/>
    <property type="project" value="UniProtKB-KW"/>
</dbReference>
<gene>
    <name evidence="2" type="primary">yphG_2</name>
    <name evidence="2" type="ORF">NCTC9601_01750</name>
</gene>
<evidence type="ECO:0000313" key="2">
    <source>
        <dbReference type="EMBL" id="SPX54601.1"/>
    </source>
</evidence>
<name>A0A2X1SLR9_KLEPN</name>
<protein>
    <submittedName>
        <fullName evidence="2">Putative transferase</fullName>
    </submittedName>
</protein>
<dbReference type="Proteomes" id="UP000251123">
    <property type="component" value="Unassembled WGS sequence"/>
</dbReference>
<dbReference type="AlphaFoldDB" id="A0A2X1SLR9"/>
<keyword evidence="2" id="KW-0808">Transferase</keyword>
<evidence type="ECO:0000256" key="1">
    <source>
        <dbReference type="SAM" id="MobiDB-lite"/>
    </source>
</evidence>
<accession>A0A2X1SLR9</accession>
<proteinExistence type="predicted"/>
<organism evidence="2 3">
    <name type="scientific">Klebsiella pneumoniae</name>
    <dbReference type="NCBI Taxonomy" id="573"/>
    <lineage>
        <taxon>Bacteria</taxon>
        <taxon>Pseudomonadati</taxon>
        <taxon>Pseudomonadota</taxon>
        <taxon>Gammaproteobacteria</taxon>
        <taxon>Enterobacterales</taxon>
        <taxon>Enterobacteriaceae</taxon>
        <taxon>Klebsiella/Raoultella group</taxon>
        <taxon>Klebsiella</taxon>
        <taxon>Klebsiella pneumoniae complex</taxon>
    </lineage>
</organism>
<reference evidence="2 3" key="1">
    <citation type="submission" date="2018-06" db="EMBL/GenBank/DDBJ databases">
        <authorList>
            <consortium name="Pathogen Informatics"/>
            <person name="Doyle S."/>
        </authorList>
    </citation>
    <scope>NUCLEOTIDE SEQUENCE [LARGE SCALE GENOMIC DNA]</scope>
    <source>
        <strain evidence="2 3">NCTC9601</strain>
    </source>
</reference>
<evidence type="ECO:0000313" key="3">
    <source>
        <dbReference type="Proteomes" id="UP000251123"/>
    </source>
</evidence>
<feature type="region of interest" description="Disordered" evidence="1">
    <location>
        <begin position="1"/>
        <end position="22"/>
    </location>
</feature>
<sequence length="142" mass="15793">MRSRRRNITSLPGKGAQRWTPGGTTTINPPIIFSGRALRCVRAVTQRRPSSTSAIFIDWAAQHRDDVPQVDFFAVSLPDLVVLDVSAQQRHLQHCLFIEALGHLGLGNVSACQQRMQQLLQINPAHDKAHLIRHALQSGIFS</sequence>